<dbReference type="InterPro" id="IPR025344">
    <property type="entry name" value="CDP1-like_IMS"/>
</dbReference>
<dbReference type="EMBL" id="JBBNAF010000010">
    <property type="protein sequence ID" value="KAK9106318.1"/>
    <property type="molecule type" value="Genomic_DNA"/>
</dbReference>
<keyword evidence="5" id="KW-1185">Reference proteome</keyword>
<dbReference type="PANTHER" id="PTHR33925">
    <property type="entry name" value="PLASTID DIVISION PROTEIN CDP1, CHLOROPLASTIC-RELATED"/>
    <property type="match status" value="1"/>
</dbReference>
<organism evidence="4 5">
    <name type="scientific">Stephania yunnanensis</name>
    <dbReference type="NCBI Taxonomy" id="152371"/>
    <lineage>
        <taxon>Eukaryota</taxon>
        <taxon>Viridiplantae</taxon>
        <taxon>Streptophyta</taxon>
        <taxon>Embryophyta</taxon>
        <taxon>Tracheophyta</taxon>
        <taxon>Spermatophyta</taxon>
        <taxon>Magnoliopsida</taxon>
        <taxon>Ranunculales</taxon>
        <taxon>Menispermaceae</taxon>
        <taxon>Menispermoideae</taxon>
        <taxon>Cissampelideae</taxon>
        <taxon>Stephania</taxon>
    </lineage>
</organism>
<accession>A0AAP0HYF8</accession>
<sequence length="812" mass="90216">MALAPLTPSTISPCSCACILEDHRNPTSRHAFPLSGDASRVRIGASLLGFRSRRKGFVVSVEARGRSRSSVKEFQTASVDNGGQIRSGVEVPVTCYQIIGVSDKAEKDEIVKSVMDLKGAEVEEGYTMDVVLSRQDLLMDVRDKLLFEQEYAGNPREKVPPKASLRMPWSWLPGALCLLQEVGAEKLVLEFGRAALQHPEVKPYVHDILLSMALAEVRQAIMVLLILNILTFFIYFIHLCKHSSHKISLGKLPLLSQIEETLEELAPACTLELLGMPHAPENAERRRGAIAALHELLRQGLDVEASSQVQDWPCFLIQALNKLMASEIVDLVPWENLADTRRNKKSLESHNQRVVIDFACFRIAMAAHIALGFSSKQTDLVRSRSCLYSLVQSSCTECLKLEDAFCSFLLGQGSEAAVADILRRIEINSGHASLDGRLGPYHLGPAEIEQEIWLKDAVLGLFPDTRNCSPKLANFFIGEKRILRATRHTKETSRSPTLNHRPSAVLPPECASSDERVLHLSSPRHFGTAVKQLAPSSLQSPLTAVKASNVSSGAASSVQLKRNFGINQKKAWESVLAPGAMVARITLVTVVGCFVFISFKLFTWKFRKQTQTSTLLGVESPLLLKQSGPASIGGSNIVKNLVRILTMSKKLKHSPEEGTTHSLLPIDDLLLFTKALDKRQMPMEEAESLVRQWQTIKAEALGPDHEVQSLSEVLVDPMLTQWQTLADSAKDKLCYWRFVLLQLSVLRAEIVEDGLGGEMAEIEAFLEEAAELVDESLPKNPNYYSTYKIRYILKRRRDGSWRFCGWNVQTPK</sequence>
<keyword evidence="1" id="KW-1133">Transmembrane helix</keyword>
<evidence type="ECO:0008006" key="6">
    <source>
        <dbReference type="Google" id="ProtNLM"/>
    </source>
</evidence>
<dbReference type="Pfam" id="PF25515">
    <property type="entry name" value="Arm_PDR"/>
    <property type="match status" value="2"/>
</dbReference>
<reference evidence="4 5" key="1">
    <citation type="submission" date="2024-01" db="EMBL/GenBank/DDBJ databases">
        <title>Genome assemblies of Stephania.</title>
        <authorList>
            <person name="Yang L."/>
        </authorList>
    </citation>
    <scope>NUCLEOTIDE SEQUENCE [LARGE SCALE GENOMIC DNA]</scope>
    <source>
        <strain evidence="4">YNDBR</strain>
        <tissue evidence="4">Leaf</tissue>
    </source>
</reference>
<evidence type="ECO:0000256" key="1">
    <source>
        <dbReference type="SAM" id="Phobius"/>
    </source>
</evidence>
<feature type="domain" description="Plastid division protein CDP1-like 1st alpha solenoid" evidence="3">
    <location>
        <begin position="167"/>
        <end position="220"/>
    </location>
</feature>
<feature type="domain" description="Plastid division protein CDP1-like 1st alpha solenoid" evidence="3">
    <location>
        <begin position="253"/>
        <end position="313"/>
    </location>
</feature>
<evidence type="ECO:0000259" key="3">
    <source>
        <dbReference type="Pfam" id="PF25515"/>
    </source>
</evidence>
<dbReference type="AlphaFoldDB" id="A0AAP0HYF8"/>
<dbReference type="InterPro" id="IPR058032">
    <property type="entry name" value="CDP1-like_a_solenoid_1"/>
</dbReference>
<evidence type="ECO:0000313" key="4">
    <source>
        <dbReference type="EMBL" id="KAK9106318.1"/>
    </source>
</evidence>
<keyword evidence="1" id="KW-0472">Membrane</keyword>
<protein>
    <recommendedName>
        <fullName evidence="6">ARC6 IMS domain-containing protein</fullName>
    </recommendedName>
</protein>
<dbReference type="InterPro" id="IPR044685">
    <property type="entry name" value="CPD1-like"/>
</dbReference>
<dbReference type="Pfam" id="PF13355">
    <property type="entry name" value="ARC6-like_IMS"/>
    <property type="match status" value="1"/>
</dbReference>
<evidence type="ECO:0000259" key="2">
    <source>
        <dbReference type="Pfam" id="PF13355"/>
    </source>
</evidence>
<proteinExistence type="predicted"/>
<name>A0AAP0HYF8_9MAGN</name>
<dbReference type="Proteomes" id="UP001420932">
    <property type="component" value="Unassembled WGS sequence"/>
</dbReference>
<dbReference type="GO" id="GO:0009706">
    <property type="term" value="C:chloroplast inner membrane"/>
    <property type="evidence" value="ECO:0007669"/>
    <property type="project" value="TreeGrafter"/>
</dbReference>
<evidence type="ECO:0000313" key="5">
    <source>
        <dbReference type="Proteomes" id="UP001420932"/>
    </source>
</evidence>
<gene>
    <name evidence="4" type="ORF">Syun_022329</name>
</gene>
<dbReference type="GO" id="GO:0010020">
    <property type="term" value="P:chloroplast fission"/>
    <property type="evidence" value="ECO:0007669"/>
    <property type="project" value="TreeGrafter"/>
</dbReference>
<dbReference type="PANTHER" id="PTHR33925:SF2">
    <property type="entry name" value="PLASTID DIVISION PROTEIN CDP1, CHLOROPLASTIC"/>
    <property type="match status" value="1"/>
</dbReference>
<feature type="domain" description="Plastid division protein CDP1-like IMS" evidence="2">
    <location>
        <begin position="686"/>
        <end position="803"/>
    </location>
</feature>
<keyword evidence="1" id="KW-0812">Transmembrane</keyword>
<feature type="transmembrane region" description="Helical" evidence="1">
    <location>
        <begin position="575"/>
        <end position="599"/>
    </location>
</feature>
<feature type="transmembrane region" description="Helical" evidence="1">
    <location>
        <begin position="220"/>
        <end position="238"/>
    </location>
</feature>
<comment type="caution">
    <text evidence="4">The sequence shown here is derived from an EMBL/GenBank/DDBJ whole genome shotgun (WGS) entry which is preliminary data.</text>
</comment>